<dbReference type="PANTHER" id="PTHR39210:SF1">
    <property type="entry name" value="HEPARIN-SULFATE LYASE"/>
    <property type="match status" value="1"/>
</dbReference>
<comment type="subcellular location">
    <subcellularLocation>
        <location evidence="1">Periplasm</location>
    </subcellularLocation>
</comment>
<dbReference type="EMBL" id="JACHXK010000007">
    <property type="protein sequence ID" value="MBB3111514.1"/>
    <property type="molecule type" value="Genomic_DNA"/>
</dbReference>
<evidence type="ECO:0000256" key="2">
    <source>
        <dbReference type="ARBA" id="ARBA00022729"/>
    </source>
</evidence>
<dbReference type="InterPro" id="IPR008929">
    <property type="entry name" value="Chondroitin_lyas"/>
</dbReference>
<dbReference type="Gene3D" id="2.70.98.70">
    <property type="match status" value="1"/>
</dbReference>
<name>A0A7W5AZA5_9BACL</name>
<dbReference type="SUPFAM" id="SSF48230">
    <property type="entry name" value="Chondroitin AC/alginate lyase"/>
    <property type="match status" value="1"/>
</dbReference>
<dbReference type="RefSeq" id="WP_183601372.1">
    <property type="nucleotide sequence ID" value="NZ_JACHXK010000007.1"/>
</dbReference>
<evidence type="ECO:0000256" key="1">
    <source>
        <dbReference type="ARBA" id="ARBA00004418"/>
    </source>
</evidence>
<dbReference type="GO" id="GO:0016829">
    <property type="term" value="F:lyase activity"/>
    <property type="evidence" value="ECO:0007669"/>
    <property type="project" value="UniProtKB-KW"/>
</dbReference>
<feature type="domain" description="Heparinase II/III-like C-terminal" evidence="5">
    <location>
        <begin position="384"/>
        <end position="520"/>
    </location>
</feature>
<accession>A0A7W5AZA5</accession>
<dbReference type="Gene3D" id="1.50.10.100">
    <property type="entry name" value="Chondroitin AC/alginate lyase"/>
    <property type="match status" value="1"/>
</dbReference>
<keyword evidence="7" id="KW-1185">Reference proteome</keyword>
<keyword evidence="3" id="KW-0574">Periplasm</keyword>
<evidence type="ECO:0000313" key="7">
    <source>
        <dbReference type="Proteomes" id="UP000570361"/>
    </source>
</evidence>
<evidence type="ECO:0000259" key="5">
    <source>
        <dbReference type="Pfam" id="PF07940"/>
    </source>
</evidence>
<dbReference type="GO" id="GO:0042597">
    <property type="term" value="C:periplasmic space"/>
    <property type="evidence" value="ECO:0007669"/>
    <property type="project" value="UniProtKB-SubCell"/>
</dbReference>
<gene>
    <name evidence="6" type="ORF">FHS18_003582</name>
</gene>
<protein>
    <recommendedName>
        <fullName evidence="5">Heparinase II/III-like C-terminal domain-containing protein</fullName>
    </recommendedName>
</protein>
<evidence type="ECO:0000256" key="4">
    <source>
        <dbReference type="ARBA" id="ARBA00023239"/>
    </source>
</evidence>
<proteinExistence type="predicted"/>
<dbReference type="Proteomes" id="UP000570361">
    <property type="component" value="Unassembled WGS sequence"/>
</dbReference>
<evidence type="ECO:0000256" key="3">
    <source>
        <dbReference type="ARBA" id="ARBA00022764"/>
    </source>
</evidence>
<sequence length="708" mass="78973">MNEHRRSKLRRNGRSPVFEMGMSRLREETEQLKKLPYVPFAVAIGQWTHEHHCHADGSALRFDWEQPLRHLCPVCGKVYTGEPFDGCWVSIAHNRIGKAVYYAALLYTIEPDAGLLEMAKSCLLAYAEHYDSYEVHGSIPYNGPGKLFAQTLDEAHWILDLAAGFDLLEERFTPEEAAGVRSGLLKPCAEFLIANKENQIHNHAVLITSAICTLGILLGDEAIIAAGHDWEYGLRDQMDRGILGDGFWYEGSLSYHFYALRALLGFALVAEGSAWCLKNDPHLKSMFDFPLHVLLPGGWMPSLNDAGPADRMTAYAPYYEAALDLYGDDRYRALLQASYTGRASAARDSLYALLFGEEGVLTDADDAAEDKMEALMRRPYSSVASGLTKLTHPSGWHALIKHGPFGGEHDHLDQLGMQFGYNGKPVLTDPGTAAYGVPAHYGWFKHTLAHNTVSVGGYDQPPRDGQLIQRQDRSWGSWLEVAVDWQSPDYRMKGQIILPDAYRSWEPRHYEGVSFRRIIALADHLVLDIVLAESEAARVFCHAQHMQGTWEAGGNGWVPSSFAFGSIDDRWLNRQRARTSLPSESFRLRKPDNGMLHVHGWCSVPSVMTVAETLDIPMTGIRTTLINATEAVHGAMFISAYVHEADEEGARPAESDRERLRVRTSTAGTWHIDVESSSGNQRFTLQWGAEAATFLQAGTTEEEELNHG</sequence>
<comment type="caution">
    <text evidence="6">The sequence shown here is derived from an EMBL/GenBank/DDBJ whole genome shotgun (WGS) entry which is preliminary data.</text>
</comment>
<dbReference type="InterPro" id="IPR012480">
    <property type="entry name" value="Hepar_II_III_C"/>
</dbReference>
<keyword evidence="4" id="KW-0456">Lyase</keyword>
<dbReference type="AlphaFoldDB" id="A0A7W5AZA5"/>
<keyword evidence="2" id="KW-0732">Signal</keyword>
<dbReference type="Pfam" id="PF07940">
    <property type="entry name" value="Hepar_II_III_C"/>
    <property type="match status" value="1"/>
</dbReference>
<organism evidence="6 7">
    <name type="scientific">Paenibacillus phyllosphaerae</name>
    <dbReference type="NCBI Taxonomy" id="274593"/>
    <lineage>
        <taxon>Bacteria</taxon>
        <taxon>Bacillati</taxon>
        <taxon>Bacillota</taxon>
        <taxon>Bacilli</taxon>
        <taxon>Bacillales</taxon>
        <taxon>Paenibacillaceae</taxon>
        <taxon>Paenibacillus</taxon>
    </lineage>
</organism>
<evidence type="ECO:0000313" key="6">
    <source>
        <dbReference type="EMBL" id="MBB3111514.1"/>
    </source>
</evidence>
<dbReference type="PANTHER" id="PTHR39210">
    <property type="entry name" value="HEPARIN-SULFATE LYASE"/>
    <property type="match status" value="1"/>
</dbReference>
<reference evidence="6 7" key="1">
    <citation type="submission" date="2020-08" db="EMBL/GenBank/DDBJ databases">
        <title>Genomic Encyclopedia of Type Strains, Phase III (KMG-III): the genomes of soil and plant-associated and newly described type strains.</title>
        <authorList>
            <person name="Whitman W."/>
        </authorList>
    </citation>
    <scope>NUCLEOTIDE SEQUENCE [LARGE SCALE GENOMIC DNA]</scope>
    <source>
        <strain evidence="6 7">CECT 5862</strain>
    </source>
</reference>